<dbReference type="EMBL" id="MWMH01000002">
    <property type="protein sequence ID" value="OOP73957.1"/>
    <property type="molecule type" value="Genomic_DNA"/>
</dbReference>
<sequence length="123" mass="14516">MKKINKDIGSFSEDLAKKYLEKNDYSILDCNFKNFLGEIDIICKKNNLLIIVEVKSRYNNNYGLPRESVNFSKQRSIIKVANSYINYKRLPNINVRFDVIEVYLNLESTNFKINHIKDAFRLN</sequence>
<evidence type="ECO:0000313" key="5">
    <source>
        <dbReference type="Proteomes" id="UP000031866"/>
    </source>
</evidence>
<accession>A0A0B5QJ04</accession>
<dbReference type="InterPro" id="IPR011856">
    <property type="entry name" value="tRNA_endonuc-like_dom_sf"/>
</dbReference>
<evidence type="ECO:0000313" key="4">
    <source>
        <dbReference type="EMBL" id="OOP73957.1"/>
    </source>
</evidence>
<proteinExistence type="inferred from homology"/>
<evidence type="ECO:0000313" key="3">
    <source>
        <dbReference type="EMBL" id="AJG97922.1"/>
    </source>
</evidence>
<dbReference type="Pfam" id="PF02021">
    <property type="entry name" value="UPF0102"/>
    <property type="match status" value="1"/>
</dbReference>
<evidence type="ECO:0000313" key="6">
    <source>
        <dbReference type="Proteomes" id="UP000190959"/>
    </source>
</evidence>
<dbReference type="KEGG" id="cbei:LF65_01309"/>
<dbReference type="Proteomes" id="UP000190959">
    <property type="component" value="Unassembled WGS sequence"/>
</dbReference>
<dbReference type="InterPro" id="IPR011335">
    <property type="entry name" value="Restrct_endonuc-II-like"/>
</dbReference>
<dbReference type="InterPro" id="IPR003509">
    <property type="entry name" value="UPF0102_YraN-like"/>
</dbReference>
<dbReference type="Gene3D" id="3.40.1350.10">
    <property type="match status" value="1"/>
</dbReference>
<reference evidence="5" key="1">
    <citation type="submission" date="2014-12" db="EMBL/GenBank/DDBJ databases">
        <title>Genome sequence of Clostridium beijerinckii strain 59B.</title>
        <authorList>
            <person name="Little G.T."/>
            <person name="Minton N.P."/>
        </authorList>
    </citation>
    <scope>NUCLEOTIDE SEQUENCE [LARGE SCALE GENOMIC DNA]</scope>
    <source>
        <strain evidence="5">59B</strain>
    </source>
</reference>
<reference evidence="3" key="2">
    <citation type="submission" date="2016-02" db="EMBL/GenBank/DDBJ databases">
        <title>Genome sequence of Clostridium beijerinckii strain 59B.</title>
        <authorList>
            <person name="Little G.T."/>
            <person name="Minton N.P."/>
        </authorList>
    </citation>
    <scope>NUCLEOTIDE SEQUENCE</scope>
    <source>
        <strain evidence="3">NCIMB 14988</strain>
    </source>
</reference>
<dbReference type="RefSeq" id="WP_041894966.1">
    <property type="nucleotide sequence ID" value="NZ_CP010086.2"/>
</dbReference>
<dbReference type="NCBIfam" id="NF009150">
    <property type="entry name" value="PRK12497.1-3"/>
    <property type="match status" value="1"/>
</dbReference>
<evidence type="ECO:0000256" key="2">
    <source>
        <dbReference type="HAMAP-Rule" id="MF_00048"/>
    </source>
</evidence>
<dbReference type="Proteomes" id="UP000031866">
    <property type="component" value="Chromosome"/>
</dbReference>
<protein>
    <recommendedName>
        <fullName evidence="2">UPF0102 protein CBEIBR21_05515</fullName>
    </recommendedName>
</protein>
<dbReference type="HAMAP" id="MF_00048">
    <property type="entry name" value="UPF0102"/>
    <property type="match status" value="1"/>
</dbReference>
<dbReference type="PANTHER" id="PTHR34039">
    <property type="entry name" value="UPF0102 PROTEIN YRAN"/>
    <property type="match status" value="1"/>
</dbReference>
<evidence type="ECO:0000256" key="1">
    <source>
        <dbReference type="ARBA" id="ARBA00006738"/>
    </source>
</evidence>
<dbReference type="AlphaFoldDB" id="A0A0B5QJ04"/>
<dbReference type="NCBIfam" id="TIGR00252">
    <property type="entry name" value="YraN family protein"/>
    <property type="match status" value="1"/>
</dbReference>
<organism evidence="3 5">
    <name type="scientific">Clostridium beijerinckii</name>
    <name type="common">Clostridium MP</name>
    <dbReference type="NCBI Taxonomy" id="1520"/>
    <lineage>
        <taxon>Bacteria</taxon>
        <taxon>Bacillati</taxon>
        <taxon>Bacillota</taxon>
        <taxon>Clostridia</taxon>
        <taxon>Eubacteriales</taxon>
        <taxon>Clostridiaceae</taxon>
        <taxon>Clostridium</taxon>
    </lineage>
</organism>
<gene>
    <name evidence="4" type="ORF">CBEIBR21_05515</name>
    <name evidence="3" type="ORF">LF65_01309</name>
</gene>
<comment type="similarity">
    <text evidence="1 2">Belongs to the UPF0102 family.</text>
</comment>
<name>A0A0B5QJ04_CLOBE</name>
<dbReference type="OrthoDB" id="9802516at2"/>
<dbReference type="SUPFAM" id="SSF52980">
    <property type="entry name" value="Restriction endonuclease-like"/>
    <property type="match status" value="1"/>
</dbReference>
<dbReference type="GO" id="GO:0003676">
    <property type="term" value="F:nucleic acid binding"/>
    <property type="evidence" value="ECO:0007669"/>
    <property type="project" value="InterPro"/>
</dbReference>
<dbReference type="STRING" id="1520.LF65_01309"/>
<reference evidence="4 6" key="3">
    <citation type="submission" date="2017-02" db="EMBL/GenBank/DDBJ databases">
        <title>Genome sequence of Clostridium beijerinckii Br21.</title>
        <authorList>
            <person name="Fonseca B.C."/>
            <person name="Guazzaroni M.E."/>
            <person name="Riano-Pachon D.M."/>
            <person name="Reginatto V."/>
        </authorList>
    </citation>
    <scope>NUCLEOTIDE SEQUENCE [LARGE SCALE GENOMIC DNA]</scope>
    <source>
        <strain evidence="4 6">Br21</strain>
    </source>
</reference>
<dbReference type="EMBL" id="CP010086">
    <property type="protein sequence ID" value="AJG97922.1"/>
    <property type="molecule type" value="Genomic_DNA"/>
</dbReference>
<dbReference type="PANTHER" id="PTHR34039:SF1">
    <property type="entry name" value="UPF0102 PROTEIN YRAN"/>
    <property type="match status" value="1"/>
</dbReference>